<keyword evidence="2" id="KW-1185">Reference proteome</keyword>
<evidence type="ECO:0000313" key="1">
    <source>
        <dbReference type="EMBL" id="KAI5653791.1"/>
    </source>
</evidence>
<name>A0ACC0A2Q5_CATRO</name>
<dbReference type="EMBL" id="CM044707">
    <property type="protein sequence ID" value="KAI5653791.1"/>
    <property type="molecule type" value="Genomic_DNA"/>
</dbReference>
<protein>
    <submittedName>
        <fullName evidence="1">Uncharacterized protein</fullName>
    </submittedName>
</protein>
<reference evidence="2" key="1">
    <citation type="journal article" date="2023" name="Nat. Plants">
        <title>Single-cell RNA sequencing provides a high-resolution roadmap for understanding the multicellular compartmentation of specialized metabolism.</title>
        <authorList>
            <person name="Sun S."/>
            <person name="Shen X."/>
            <person name="Li Y."/>
            <person name="Li Y."/>
            <person name="Wang S."/>
            <person name="Li R."/>
            <person name="Zhang H."/>
            <person name="Shen G."/>
            <person name="Guo B."/>
            <person name="Wei J."/>
            <person name="Xu J."/>
            <person name="St-Pierre B."/>
            <person name="Chen S."/>
            <person name="Sun C."/>
        </authorList>
    </citation>
    <scope>NUCLEOTIDE SEQUENCE [LARGE SCALE GENOMIC DNA]</scope>
</reference>
<dbReference type="Proteomes" id="UP001060085">
    <property type="component" value="Linkage Group LG07"/>
</dbReference>
<gene>
    <name evidence="1" type="ORF">M9H77_30978</name>
</gene>
<comment type="caution">
    <text evidence="1">The sequence shown here is derived from an EMBL/GenBank/DDBJ whole genome shotgun (WGS) entry which is preliminary data.</text>
</comment>
<organism evidence="1 2">
    <name type="scientific">Catharanthus roseus</name>
    <name type="common">Madagascar periwinkle</name>
    <name type="synonym">Vinca rosea</name>
    <dbReference type="NCBI Taxonomy" id="4058"/>
    <lineage>
        <taxon>Eukaryota</taxon>
        <taxon>Viridiplantae</taxon>
        <taxon>Streptophyta</taxon>
        <taxon>Embryophyta</taxon>
        <taxon>Tracheophyta</taxon>
        <taxon>Spermatophyta</taxon>
        <taxon>Magnoliopsida</taxon>
        <taxon>eudicotyledons</taxon>
        <taxon>Gunneridae</taxon>
        <taxon>Pentapetalae</taxon>
        <taxon>asterids</taxon>
        <taxon>lamiids</taxon>
        <taxon>Gentianales</taxon>
        <taxon>Apocynaceae</taxon>
        <taxon>Rauvolfioideae</taxon>
        <taxon>Vinceae</taxon>
        <taxon>Catharanthinae</taxon>
        <taxon>Catharanthus</taxon>
    </lineage>
</organism>
<proteinExistence type="predicted"/>
<accession>A0ACC0A2Q5</accession>
<evidence type="ECO:0000313" key="2">
    <source>
        <dbReference type="Proteomes" id="UP001060085"/>
    </source>
</evidence>
<sequence length="259" mass="29136">MVEEKGRLITIPTRCFKYNGVGYIVVDCPAKRTLVFNEDLNSWIEKSDNDCLASDDLRTNVLKPLADDVNRTSKSPLEAKRGPITRAQRRKLKALEDNSMVAYLEEAFKNKLEEFEGQERVSKLFSKRSISKNQTGSTLEEKLANLDSPRFSVGVLKLQNPQQRFFMKEVILGRFTSLTSGETRWPSAAPSAVCRGVCNVKVVGRKKGSTVLYVWSLFSNGHSDDTLFGNITSYITDGSHAGLLSHDYQISEYQQKVLL</sequence>